<dbReference type="SUPFAM" id="SSF51445">
    <property type="entry name" value="(Trans)glycosidases"/>
    <property type="match status" value="1"/>
</dbReference>
<name>A0A9W8HU07_9FUNG</name>
<comment type="caution">
    <text evidence="10">The sequence shown here is derived from an EMBL/GenBank/DDBJ whole genome shotgun (WGS) entry which is preliminary data.</text>
</comment>
<dbReference type="InterPro" id="IPR001579">
    <property type="entry name" value="Glyco_hydro_18_chit_AS"/>
</dbReference>
<evidence type="ECO:0000256" key="6">
    <source>
        <dbReference type="ARBA" id="ARBA00023326"/>
    </source>
</evidence>
<evidence type="ECO:0000256" key="4">
    <source>
        <dbReference type="ARBA" id="ARBA00023277"/>
    </source>
</evidence>
<dbReference type="Proteomes" id="UP001140094">
    <property type="component" value="Unassembled WGS sequence"/>
</dbReference>
<accession>A0A9W8HU07</accession>
<keyword evidence="3" id="KW-0146">Chitin degradation</keyword>
<evidence type="ECO:0000313" key="11">
    <source>
        <dbReference type="Proteomes" id="UP001140094"/>
    </source>
</evidence>
<evidence type="ECO:0000256" key="5">
    <source>
        <dbReference type="ARBA" id="ARBA00023295"/>
    </source>
</evidence>
<sequence>MPRARKVGYYTAWSIYDRGFVPADVAVERLTHINYGFAKLEGNTVALGDPWADVEKPHPNTTYGEGDLKGNIGEFNNERSPVRLRNPQLRTLISVGGWTWSAGFSPMASSAHSRAEFVRSVGDFLQRYHFDGIDIDWEHPVEGGMDGIPHSPDDARNYLRLLRELRQYLDHECPRPRFGRYEISIATSAAPSVYRHLDLGAIAQVVDHINIMAYDYAGSWSPTAGHHQNLFKPAVGDQGINGHDSVSDYIRRGAPPHKLVLGVGFYGRGFSNVDARRSAIPTLPGLGCSFSGVPKGTWEPGSFDYKDLRVNYMSPGSNYTIHWDDTAKAPLLFNPHERVLISFDDAVAVSWKADYVLRRGLGGIMIWELSQDYQHELLTKICDYLG</sequence>
<dbReference type="Gene3D" id="3.10.50.10">
    <property type="match status" value="1"/>
</dbReference>
<evidence type="ECO:0000313" key="10">
    <source>
        <dbReference type="EMBL" id="KAJ2802520.1"/>
    </source>
</evidence>
<organism evidence="10 11">
    <name type="scientific">Coemansia guatemalensis</name>
    <dbReference type="NCBI Taxonomy" id="2761395"/>
    <lineage>
        <taxon>Eukaryota</taxon>
        <taxon>Fungi</taxon>
        <taxon>Fungi incertae sedis</taxon>
        <taxon>Zoopagomycota</taxon>
        <taxon>Kickxellomycotina</taxon>
        <taxon>Kickxellomycetes</taxon>
        <taxon>Kickxellales</taxon>
        <taxon>Kickxellaceae</taxon>
        <taxon>Coemansia</taxon>
    </lineage>
</organism>
<evidence type="ECO:0000259" key="9">
    <source>
        <dbReference type="PROSITE" id="PS51910"/>
    </source>
</evidence>
<reference evidence="10" key="1">
    <citation type="submission" date="2022-07" db="EMBL/GenBank/DDBJ databases">
        <title>Phylogenomic reconstructions and comparative analyses of Kickxellomycotina fungi.</title>
        <authorList>
            <person name="Reynolds N.K."/>
            <person name="Stajich J.E."/>
            <person name="Barry K."/>
            <person name="Grigoriev I.V."/>
            <person name="Crous P."/>
            <person name="Smith M.E."/>
        </authorList>
    </citation>
    <scope>NUCLEOTIDE SEQUENCE</scope>
    <source>
        <strain evidence="10">NRRL 1565</strain>
    </source>
</reference>
<dbReference type="OrthoDB" id="73875at2759"/>
<evidence type="ECO:0000256" key="2">
    <source>
        <dbReference type="ARBA" id="ARBA00022801"/>
    </source>
</evidence>
<protein>
    <recommendedName>
        <fullName evidence="9">GH18 domain-containing protein</fullName>
    </recommendedName>
</protein>
<dbReference type="CDD" id="cd06548">
    <property type="entry name" value="GH18_chitinase"/>
    <property type="match status" value="1"/>
</dbReference>
<dbReference type="PANTHER" id="PTHR11177:SF317">
    <property type="entry name" value="CHITINASE 12-RELATED"/>
    <property type="match status" value="1"/>
</dbReference>
<keyword evidence="4" id="KW-0119">Carbohydrate metabolism</keyword>
<keyword evidence="11" id="KW-1185">Reference proteome</keyword>
<dbReference type="SUPFAM" id="SSF54556">
    <property type="entry name" value="Chitinase insertion domain"/>
    <property type="match status" value="1"/>
</dbReference>
<comment type="similarity">
    <text evidence="8">Belongs to the glycosyl hydrolase 18 family.</text>
</comment>
<evidence type="ECO:0000256" key="8">
    <source>
        <dbReference type="RuleBase" id="RU004453"/>
    </source>
</evidence>
<evidence type="ECO:0000256" key="7">
    <source>
        <dbReference type="RuleBase" id="RU000489"/>
    </source>
</evidence>
<dbReference type="GO" id="GO:0008061">
    <property type="term" value="F:chitin binding"/>
    <property type="evidence" value="ECO:0007669"/>
    <property type="project" value="InterPro"/>
</dbReference>
<keyword evidence="2 7" id="KW-0378">Hydrolase</keyword>
<dbReference type="Pfam" id="PF00704">
    <property type="entry name" value="Glyco_hydro_18"/>
    <property type="match status" value="1"/>
</dbReference>
<evidence type="ECO:0000256" key="3">
    <source>
        <dbReference type="ARBA" id="ARBA00023024"/>
    </source>
</evidence>
<dbReference type="InterPro" id="IPR001223">
    <property type="entry name" value="Glyco_hydro18_cat"/>
</dbReference>
<keyword evidence="5 7" id="KW-0326">Glycosidase</keyword>
<dbReference type="Gene3D" id="3.20.20.80">
    <property type="entry name" value="Glycosidases"/>
    <property type="match status" value="1"/>
</dbReference>
<dbReference type="GO" id="GO:0000272">
    <property type="term" value="P:polysaccharide catabolic process"/>
    <property type="evidence" value="ECO:0007669"/>
    <property type="project" value="UniProtKB-KW"/>
</dbReference>
<dbReference type="AlphaFoldDB" id="A0A9W8HU07"/>
<dbReference type="PANTHER" id="PTHR11177">
    <property type="entry name" value="CHITINASE"/>
    <property type="match status" value="1"/>
</dbReference>
<gene>
    <name evidence="10" type="ORF">H4R20_003243</name>
</gene>
<dbReference type="PROSITE" id="PS01095">
    <property type="entry name" value="GH18_1"/>
    <property type="match status" value="1"/>
</dbReference>
<dbReference type="GO" id="GO:0006032">
    <property type="term" value="P:chitin catabolic process"/>
    <property type="evidence" value="ECO:0007669"/>
    <property type="project" value="UniProtKB-KW"/>
</dbReference>
<dbReference type="InterPro" id="IPR017853">
    <property type="entry name" value="GH"/>
</dbReference>
<dbReference type="InterPro" id="IPR029070">
    <property type="entry name" value="Chitinase_insertion_sf"/>
</dbReference>
<proteinExistence type="inferred from homology"/>
<feature type="domain" description="GH18" evidence="9">
    <location>
        <begin position="4"/>
        <end position="386"/>
    </location>
</feature>
<dbReference type="EMBL" id="JANBUO010000650">
    <property type="protein sequence ID" value="KAJ2802520.1"/>
    <property type="molecule type" value="Genomic_DNA"/>
</dbReference>
<evidence type="ECO:0000256" key="1">
    <source>
        <dbReference type="ARBA" id="ARBA00000822"/>
    </source>
</evidence>
<comment type="catalytic activity">
    <reaction evidence="1">
        <text>Random endo-hydrolysis of N-acetyl-beta-D-glucosaminide (1-&gt;4)-beta-linkages in chitin and chitodextrins.</text>
        <dbReference type="EC" id="3.2.1.14"/>
    </reaction>
</comment>
<dbReference type="GO" id="GO:0008843">
    <property type="term" value="F:endochitinase activity"/>
    <property type="evidence" value="ECO:0007669"/>
    <property type="project" value="UniProtKB-EC"/>
</dbReference>
<dbReference type="InterPro" id="IPR011583">
    <property type="entry name" value="Chitinase_II/V-like_cat"/>
</dbReference>
<dbReference type="InterPro" id="IPR050314">
    <property type="entry name" value="Glycosyl_Hydrlase_18"/>
</dbReference>
<dbReference type="SMART" id="SM00636">
    <property type="entry name" value="Glyco_18"/>
    <property type="match status" value="1"/>
</dbReference>
<keyword evidence="6" id="KW-0624">Polysaccharide degradation</keyword>
<dbReference type="PROSITE" id="PS51910">
    <property type="entry name" value="GH18_2"/>
    <property type="match status" value="1"/>
</dbReference>